<gene>
    <name evidence="2" type="ORF">K040078D81_50210</name>
</gene>
<keyword evidence="1" id="KW-1133">Transmembrane helix</keyword>
<comment type="caution">
    <text evidence="2">The sequence shown here is derived from an EMBL/GenBank/DDBJ whole genome shotgun (WGS) entry which is preliminary data.</text>
</comment>
<name>A0ABQ0BHJ0_9FIRM</name>
<organism evidence="2 3">
    <name type="scientific">Blautia hominis</name>
    <dbReference type="NCBI Taxonomy" id="2025493"/>
    <lineage>
        <taxon>Bacteria</taxon>
        <taxon>Bacillati</taxon>
        <taxon>Bacillota</taxon>
        <taxon>Clostridia</taxon>
        <taxon>Lachnospirales</taxon>
        <taxon>Lachnospiraceae</taxon>
        <taxon>Blautia</taxon>
    </lineage>
</organism>
<keyword evidence="1" id="KW-0472">Membrane</keyword>
<reference evidence="2 3" key="1">
    <citation type="submission" date="2024-04" db="EMBL/GenBank/DDBJ databases">
        <title>Defined microbial consortia suppress multidrug-resistant proinflammatory Enterobacteriaceae via ecological control.</title>
        <authorList>
            <person name="Furuichi M."/>
            <person name="Kawaguchi T."/>
            <person name="Pust M."/>
            <person name="Yasuma K."/>
            <person name="Plichta D."/>
            <person name="Hasegawa N."/>
            <person name="Ohya T."/>
            <person name="Bhattarai S."/>
            <person name="Sasajima S."/>
            <person name="Aoto Y."/>
            <person name="Tuganbaev T."/>
            <person name="Yaginuma M."/>
            <person name="Ueda M."/>
            <person name="Okahashi N."/>
            <person name="Amafuji K."/>
            <person name="Kiridooshi Y."/>
            <person name="Sugita K."/>
            <person name="Strazar M."/>
            <person name="Skelly A."/>
            <person name="Suda W."/>
            <person name="Hattori M."/>
            <person name="Nakamoto N."/>
            <person name="Caballero S."/>
            <person name="Norman J."/>
            <person name="Olle B."/>
            <person name="Tanoue T."/>
            <person name="Arita M."/>
            <person name="Bucci V."/>
            <person name="Atarashi K."/>
            <person name="Xavier R."/>
            <person name="Honda K."/>
        </authorList>
    </citation>
    <scope>NUCLEOTIDE SEQUENCE [LARGE SCALE GENOMIC DNA]</scope>
    <source>
        <strain evidence="3">k04-0078-D8-1</strain>
    </source>
</reference>
<evidence type="ECO:0000313" key="2">
    <source>
        <dbReference type="EMBL" id="GAA6410904.1"/>
    </source>
</evidence>
<evidence type="ECO:0000256" key="1">
    <source>
        <dbReference type="SAM" id="Phobius"/>
    </source>
</evidence>
<dbReference type="RefSeq" id="WP_288890261.1">
    <property type="nucleotide sequence ID" value="NZ_BAABYW010000002.1"/>
</dbReference>
<evidence type="ECO:0000313" key="3">
    <source>
        <dbReference type="Proteomes" id="UP001600943"/>
    </source>
</evidence>
<dbReference type="EMBL" id="BAABYW010000002">
    <property type="protein sequence ID" value="GAA6410904.1"/>
    <property type="molecule type" value="Genomic_DNA"/>
</dbReference>
<protein>
    <submittedName>
        <fullName evidence="2">Uncharacterized protein</fullName>
    </submittedName>
</protein>
<keyword evidence="3" id="KW-1185">Reference proteome</keyword>
<feature type="transmembrane region" description="Helical" evidence="1">
    <location>
        <begin position="21"/>
        <end position="47"/>
    </location>
</feature>
<sequence length="140" mass="15886">MKYKRLKCLRSLRDSIYRIPVQHLVAALLILLITVSTLAITGISYTLSEQIISKKNSKYCIDILNEISANIHTKLKEVDSLTTYICYNETIQSQINKMNHAQGNSFLYEKKILEKELINMTVAIDSLKEMTILTSSGQSA</sequence>
<keyword evidence="1" id="KW-0812">Transmembrane</keyword>
<dbReference type="Proteomes" id="UP001600943">
    <property type="component" value="Unassembled WGS sequence"/>
</dbReference>
<proteinExistence type="predicted"/>
<accession>A0ABQ0BHJ0</accession>